<accession>A0A4P7UGR4</accession>
<dbReference type="RefSeq" id="WP_136399483.1">
    <property type="nucleotide sequence ID" value="NZ_CP036295.1"/>
</dbReference>
<evidence type="ECO:0000313" key="1">
    <source>
        <dbReference type="EMBL" id="QCC85306.1"/>
    </source>
</evidence>
<protein>
    <submittedName>
        <fullName evidence="1">Uncharacterized protein</fullName>
    </submittedName>
</protein>
<organism evidence="1 2">
    <name type="scientific">Desulfovibrio desulfuricans</name>
    <dbReference type="NCBI Taxonomy" id="876"/>
    <lineage>
        <taxon>Bacteria</taxon>
        <taxon>Pseudomonadati</taxon>
        <taxon>Thermodesulfobacteriota</taxon>
        <taxon>Desulfovibrionia</taxon>
        <taxon>Desulfovibrionales</taxon>
        <taxon>Desulfovibrionaceae</taxon>
        <taxon>Desulfovibrio</taxon>
    </lineage>
</organism>
<reference evidence="1 2" key="1">
    <citation type="submission" date="2019-02" db="EMBL/GenBank/DDBJ databases">
        <title>Complete Genome Sequence of Desulfovibrio desulfuricans IC1, a Sulfonate Utilizing Anaerobe.</title>
        <authorList>
            <person name="Day L.A."/>
            <person name="De Leon K.B."/>
            <person name="Wall J.D."/>
        </authorList>
    </citation>
    <scope>NUCLEOTIDE SEQUENCE [LARGE SCALE GENOMIC DNA]</scope>
    <source>
        <strain evidence="1 2">IC1</strain>
    </source>
</reference>
<name>A0A4P7UGR4_DESDE</name>
<sequence>MSIIRATTANYMFLNILLKFSLNIHFSPKRSHVVILQQNFSNNLILLNKLKKCFFATVQKNTFHKQPQLKLSNKSLPTSICGYGKWEPSKLARSSLHEKAARNIKQWLR</sequence>
<dbReference type="Proteomes" id="UP000297065">
    <property type="component" value="Chromosome"/>
</dbReference>
<evidence type="ECO:0000313" key="2">
    <source>
        <dbReference type="Proteomes" id="UP000297065"/>
    </source>
</evidence>
<proteinExistence type="predicted"/>
<gene>
    <name evidence="1" type="ORF">DDIC_05340</name>
</gene>
<dbReference type="AlphaFoldDB" id="A0A4P7UGR4"/>
<dbReference type="EMBL" id="CP036295">
    <property type="protein sequence ID" value="QCC85306.1"/>
    <property type="molecule type" value="Genomic_DNA"/>
</dbReference>